<reference evidence="5" key="1">
    <citation type="submission" date="2017-02" db="UniProtKB">
        <authorList>
            <consortium name="WormBaseParasite"/>
        </authorList>
    </citation>
    <scope>IDENTIFICATION</scope>
</reference>
<proteinExistence type="predicted"/>
<organism evidence="5">
    <name type="scientific">Hymenolepis diminuta</name>
    <name type="common">Rat tapeworm</name>
    <dbReference type="NCBI Taxonomy" id="6216"/>
    <lineage>
        <taxon>Eukaryota</taxon>
        <taxon>Metazoa</taxon>
        <taxon>Spiralia</taxon>
        <taxon>Lophotrochozoa</taxon>
        <taxon>Platyhelminthes</taxon>
        <taxon>Cestoda</taxon>
        <taxon>Eucestoda</taxon>
        <taxon>Cyclophyllidea</taxon>
        <taxon>Hymenolepididae</taxon>
        <taxon>Hymenolepis</taxon>
    </lineage>
</organism>
<dbReference type="Proteomes" id="UP000274504">
    <property type="component" value="Unassembled WGS sequence"/>
</dbReference>
<dbReference type="AlphaFoldDB" id="A0A0R3SMK9"/>
<dbReference type="InterPro" id="IPR000719">
    <property type="entry name" value="Prot_kinase_dom"/>
</dbReference>
<dbReference type="STRING" id="6216.A0A0R3SMK9"/>
<evidence type="ECO:0000313" key="5">
    <source>
        <dbReference type="WBParaSite" id="HDID_0000617401-mRNA-1"/>
    </source>
</evidence>
<evidence type="ECO:0000256" key="1">
    <source>
        <dbReference type="ARBA" id="ARBA00012513"/>
    </source>
</evidence>
<dbReference type="Pfam" id="PF00069">
    <property type="entry name" value="Pkinase"/>
    <property type="match status" value="1"/>
</dbReference>
<dbReference type="GO" id="GO:0005524">
    <property type="term" value="F:ATP binding"/>
    <property type="evidence" value="ECO:0007669"/>
    <property type="project" value="InterPro"/>
</dbReference>
<dbReference type="SUPFAM" id="SSF56112">
    <property type="entry name" value="Protein kinase-like (PK-like)"/>
    <property type="match status" value="1"/>
</dbReference>
<dbReference type="InterPro" id="IPR008271">
    <property type="entry name" value="Ser/Thr_kinase_AS"/>
</dbReference>
<reference evidence="3 4" key="2">
    <citation type="submission" date="2018-11" db="EMBL/GenBank/DDBJ databases">
        <authorList>
            <consortium name="Pathogen Informatics"/>
        </authorList>
    </citation>
    <scope>NUCLEOTIDE SEQUENCE [LARGE SCALE GENOMIC DNA]</scope>
</reference>
<evidence type="ECO:0000313" key="3">
    <source>
        <dbReference type="EMBL" id="VDL58490.1"/>
    </source>
</evidence>
<dbReference type="GO" id="GO:0004674">
    <property type="term" value="F:protein serine/threonine kinase activity"/>
    <property type="evidence" value="ECO:0007669"/>
    <property type="project" value="UniProtKB-EC"/>
</dbReference>
<name>A0A0R3SMK9_HYMDI</name>
<dbReference type="EMBL" id="UYSG01004401">
    <property type="protein sequence ID" value="VDL58490.1"/>
    <property type="molecule type" value="Genomic_DNA"/>
</dbReference>
<dbReference type="InterPro" id="IPR011009">
    <property type="entry name" value="Kinase-like_dom_sf"/>
</dbReference>
<dbReference type="PROSITE" id="PS00108">
    <property type="entry name" value="PROTEIN_KINASE_ST"/>
    <property type="match status" value="1"/>
</dbReference>
<accession>A0A0R3SMK9</accession>
<dbReference type="SMART" id="SM00220">
    <property type="entry name" value="S_TKc"/>
    <property type="match status" value="1"/>
</dbReference>
<feature type="domain" description="Protein kinase" evidence="2">
    <location>
        <begin position="1"/>
        <end position="160"/>
    </location>
</feature>
<dbReference type="PANTHER" id="PTHR11909">
    <property type="entry name" value="CASEIN KINASE-RELATED"/>
    <property type="match status" value="1"/>
</dbReference>
<dbReference type="PROSITE" id="PS50011">
    <property type="entry name" value="PROTEIN_KINASE_DOM"/>
    <property type="match status" value="1"/>
</dbReference>
<dbReference type="OrthoDB" id="5800476at2759"/>
<sequence>MNATHLQLMMEAKIYRILQGGFGIPTLKWFGKEGDYNVMVMQLLGPSLEDLFNFCGRRFRLKTVILHADQILMRIEYMHSPNFIHRDIKPENFLMGLGKRGNVVYFIDFGLAKRYRDPRTHLHIPYRENKNLTGTARYVGVNTHLGILESRQGHQFVGVR</sequence>
<evidence type="ECO:0000313" key="4">
    <source>
        <dbReference type="Proteomes" id="UP000274504"/>
    </source>
</evidence>
<dbReference type="Gene3D" id="1.10.510.10">
    <property type="entry name" value="Transferase(Phosphotransferase) domain 1"/>
    <property type="match status" value="1"/>
</dbReference>
<dbReference type="WBParaSite" id="HDID_0000617401-mRNA-1">
    <property type="protein sequence ID" value="HDID_0000617401-mRNA-1"/>
    <property type="gene ID" value="HDID_0000617401"/>
</dbReference>
<gene>
    <name evidence="3" type="ORF">HDID_LOCUS6172</name>
</gene>
<dbReference type="InterPro" id="IPR050235">
    <property type="entry name" value="CK1_Ser-Thr_kinase"/>
</dbReference>
<evidence type="ECO:0000259" key="2">
    <source>
        <dbReference type="PROSITE" id="PS50011"/>
    </source>
</evidence>
<protein>
    <recommendedName>
        <fullName evidence="1">non-specific serine/threonine protein kinase</fullName>
        <ecNumber evidence="1">2.7.11.1</ecNumber>
    </recommendedName>
</protein>
<dbReference type="EC" id="2.7.11.1" evidence="1"/>